<evidence type="ECO:0000313" key="4">
    <source>
        <dbReference type="Proteomes" id="UP000316726"/>
    </source>
</evidence>
<dbReference type="OrthoDB" id="10431014at2759"/>
<keyword evidence="2" id="KW-1133">Transmembrane helix</keyword>
<accession>A0A5B8MYD2</accession>
<organism evidence="3 4">
    <name type="scientific">Chloropicon primus</name>
    <dbReference type="NCBI Taxonomy" id="1764295"/>
    <lineage>
        <taxon>Eukaryota</taxon>
        <taxon>Viridiplantae</taxon>
        <taxon>Chlorophyta</taxon>
        <taxon>Chloropicophyceae</taxon>
        <taxon>Chloropicales</taxon>
        <taxon>Chloropicaceae</taxon>
        <taxon>Chloropicon</taxon>
    </lineage>
</organism>
<dbReference type="EMBL" id="CP031051">
    <property type="protein sequence ID" value="QDZ25623.1"/>
    <property type="molecule type" value="Genomic_DNA"/>
</dbReference>
<protein>
    <submittedName>
        <fullName evidence="3">Uncharacterized protein</fullName>
    </submittedName>
</protein>
<reference evidence="3 4" key="1">
    <citation type="submission" date="2018-07" db="EMBL/GenBank/DDBJ databases">
        <title>The complete nuclear genome of the prasinophyte Chloropicon primus (CCMP1205).</title>
        <authorList>
            <person name="Pombert J.-F."/>
            <person name="Otis C."/>
            <person name="Turmel M."/>
            <person name="Lemieux C."/>
        </authorList>
    </citation>
    <scope>NUCLEOTIDE SEQUENCE [LARGE SCALE GENOMIC DNA]</scope>
    <source>
        <strain evidence="3 4">CCMP1205</strain>
    </source>
</reference>
<sequence>MAPDAKTRRSWGDRSPVAVTRIVVCALTGVVLLTLFFLFTTTTTARTGTHGGGRGQDGDTWPRVRTELCGQGYPNAALGELLFELAREEVFPNRTRFTTTRGPSNLVKTFFTGDWGASWYGHDPERPSLATIYVRVFKAANDAIRAMERELWRDYNGTHVMEEAVTVRSALEEAKKMKVEPCIYTAIRDPVSHFLAGYNEVEYRFLNAVRGQTCPSCVMTGEPPPYFFGVPYSNSSESQRRRRFTAFVKDFLREDTAFSSQPAWAHLFSMSRILVTLSRDFNARLTAYIPTLENLETTWPAFLSSTCPGVPLPEDFPKPRDEGHHESSRDPFGTYQAAKDVWLQGGEVANALCLLHAFDYACWTKLPEGVPKTCTRVYQRHAYRILGRRAEAQLQLPTAAAAVPSDGNGNAVVFALGVASVLAVASLAWWARARRRGRRGRLSYS</sequence>
<keyword evidence="2" id="KW-0472">Membrane</keyword>
<evidence type="ECO:0000256" key="1">
    <source>
        <dbReference type="SAM" id="MobiDB-lite"/>
    </source>
</evidence>
<feature type="compositionally biased region" description="Basic and acidic residues" evidence="1">
    <location>
        <begin position="315"/>
        <end position="329"/>
    </location>
</feature>
<dbReference type="Proteomes" id="UP000316726">
    <property type="component" value="Chromosome 18"/>
</dbReference>
<keyword evidence="2" id="KW-0812">Transmembrane</keyword>
<feature type="region of interest" description="Disordered" evidence="1">
    <location>
        <begin position="313"/>
        <end position="332"/>
    </location>
</feature>
<feature type="transmembrane region" description="Helical" evidence="2">
    <location>
        <begin position="411"/>
        <end position="431"/>
    </location>
</feature>
<evidence type="ECO:0000256" key="2">
    <source>
        <dbReference type="SAM" id="Phobius"/>
    </source>
</evidence>
<name>A0A5B8MYD2_9CHLO</name>
<dbReference type="AlphaFoldDB" id="A0A5B8MYD2"/>
<keyword evidence="4" id="KW-1185">Reference proteome</keyword>
<gene>
    <name evidence="3" type="ORF">A3770_18p81410</name>
</gene>
<proteinExistence type="predicted"/>
<feature type="transmembrane region" description="Helical" evidence="2">
    <location>
        <begin position="18"/>
        <end position="39"/>
    </location>
</feature>
<evidence type="ECO:0000313" key="3">
    <source>
        <dbReference type="EMBL" id="QDZ25623.1"/>
    </source>
</evidence>